<dbReference type="SMART" id="SM00280">
    <property type="entry name" value="KAZAL"/>
    <property type="match status" value="1"/>
</dbReference>
<keyword evidence="1" id="KW-0732">Signal</keyword>
<dbReference type="CDD" id="cd00104">
    <property type="entry name" value="KAZAL_FS"/>
    <property type="match status" value="1"/>
</dbReference>
<feature type="domain" description="Kazal-like" evidence="2">
    <location>
        <begin position="220"/>
        <end position="276"/>
    </location>
</feature>
<sequence length="523" mass="59178">MIMCAFEIKKILASLLAILYNFPSVAGQTCSIGDLKNLKSCAQPITDMLNSLTMKWPLPTPVPPINVTWIDKFCNNYANFAICLKPKNATCFNADQIFSVVSTAGYFCERQSFFYSKSSCLTSMIQSPSVQMKRCSLLAQDLLYHNVINNNYQKCNSIADALSCSYPAVQAICGRDVAAAVQEFGRRNLNTMYTDCQIESCVNGTYCMYGETCKSSRSCQCTIICPDQVETVCANDGATYSNECEMRNQMCLRKIWLLRRPMVYCDIQKRFPECDDSNIDNLTHCILPLYNGMISSFQQLDSYLSNFQSFMVNRTCDIFWTYKRCARSYSKNCANPNSDVLQELYDKYVCTDQGFTDLTSNNQCWSEVGQDGQFVKCSKNFGFAIDDLKFYSKAQYVNSFTDDMGRVCTALKALGTCVMPRVQALCKQKAVSVFQKLFLTYKMFMTNCNNTCRAIFSDTYGTINSEDWKTMMDRCVFNINIPVDGNVNLAIKVIDPFDCSTDNPPFIFIYSGSFENPKNLIAT</sequence>
<dbReference type="PANTHER" id="PTHR37431:SF3">
    <property type="entry name" value="DUF19 DOMAIN-CONTAINING PROTEIN"/>
    <property type="match status" value="1"/>
</dbReference>
<keyword evidence="3" id="KW-1185">Reference proteome</keyword>
<protein>
    <submittedName>
        <fullName evidence="4">Kazal-like domain-containing protein</fullName>
    </submittedName>
</protein>
<name>A0A915JHU9_ROMCU</name>
<dbReference type="Proteomes" id="UP000887565">
    <property type="component" value="Unplaced"/>
</dbReference>
<dbReference type="WBParaSite" id="nRc.2.0.1.t25667-RA">
    <property type="protein sequence ID" value="nRc.2.0.1.t25667-RA"/>
    <property type="gene ID" value="nRc.2.0.1.g25667"/>
</dbReference>
<dbReference type="InterPro" id="IPR036058">
    <property type="entry name" value="Kazal_dom_sf"/>
</dbReference>
<feature type="signal peptide" evidence="1">
    <location>
        <begin position="1"/>
        <end position="27"/>
    </location>
</feature>
<dbReference type="Pfam" id="PF07648">
    <property type="entry name" value="Kazal_2"/>
    <property type="match status" value="1"/>
</dbReference>
<dbReference type="PANTHER" id="PTHR37431">
    <property type="entry name" value="PROTEIN CBG06927"/>
    <property type="match status" value="1"/>
</dbReference>
<proteinExistence type="predicted"/>
<dbReference type="Gene3D" id="3.30.60.30">
    <property type="match status" value="1"/>
</dbReference>
<accession>A0A915JHU9</accession>
<evidence type="ECO:0000313" key="3">
    <source>
        <dbReference type="Proteomes" id="UP000887565"/>
    </source>
</evidence>
<organism evidence="3 4">
    <name type="scientific">Romanomermis culicivorax</name>
    <name type="common">Nematode worm</name>
    <dbReference type="NCBI Taxonomy" id="13658"/>
    <lineage>
        <taxon>Eukaryota</taxon>
        <taxon>Metazoa</taxon>
        <taxon>Ecdysozoa</taxon>
        <taxon>Nematoda</taxon>
        <taxon>Enoplea</taxon>
        <taxon>Dorylaimia</taxon>
        <taxon>Mermithida</taxon>
        <taxon>Mermithoidea</taxon>
        <taxon>Mermithidae</taxon>
        <taxon>Romanomermis</taxon>
    </lineage>
</organism>
<evidence type="ECO:0000256" key="1">
    <source>
        <dbReference type="SAM" id="SignalP"/>
    </source>
</evidence>
<evidence type="ECO:0000259" key="2">
    <source>
        <dbReference type="PROSITE" id="PS51465"/>
    </source>
</evidence>
<dbReference type="PROSITE" id="PS51465">
    <property type="entry name" value="KAZAL_2"/>
    <property type="match status" value="1"/>
</dbReference>
<feature type="chain" id="PRO_5036724523" evidence="1">
    <location>
        <begin position="28"/>
        <end position="523"/>
    </location>
</feature>
<evidence type="ECO:0000313" key="4">
    <source>
        <dbReference type="WBParaSite" id="nRc.2.0.1.t25667-RA"/>
    </source>
</evidence>
<dbReference type="InterPro" id="IPR002350">
    <property type="entry name" value="Kazal_dom"/>
</dbReference>
<reference evidence="4" key="1">
    <citation type="submission" date="2022-11" db="UniProtKB">
        <authorList>
            <consortium name="WormBaseParasite"/>
        </authorList>
    </citation>
    <scope>IDENTIFICATION</scope>
</reference>
<dbReference type="AlphaFoldDB" id="A0A915JHU9"/>
<dbReference type="SUPFAM" id="SSF100895">
    <property type="entry name" value="Kazal-type serine protease inhibitors"/>
    <property type="match status" value="1"/>
</dbReference>